<dbReference type="PANTHER" id="PTHR23291">
    <property type="entry name" value="BAX INHIBITOR-RELATED"/>
    <property type="match status" value="1"/>
</dbReference>
<dbReference type="PANTHER" id="PTHR23291:SF50">
    <property type="entry name" value="PROTEIN LIFEGUARD 4"/>
    <property type="match status" value="1"/>
</dbReference>
<evidence type="ECO:0000256" key="6">
    <source>
        <dbReference type="RuleBase" id="RU004379"/>
    </source>
</evidence>
<feature type="transmembrane region" description="Helical" evidence="6">
    <location>
        <begin position="21"/>
        <end position="41"/>
    </location>
</feature>
<evidence type="ECO:0000256" key="4">
    <source>
        <dbReference type="ARBA" id="ARBA00022989"/>
    </source>
</evidence>
<protein>
    <recommendedName>
        <fullName evidence="9">Modulator of FtsH protease</fullName>
    </recommendedName>
</protein>
<keyword evidence="8" id="KW-1185">Reference proteome</keyword>
<feature type="transmembrane region" description="Helical" evidence="6">
    <location>
        <begin position="196"/>
        <end position="219"/>
    </location>
</feature>
<comment type="similarity">
    <text evidence="2 6">Belongs to the BI1 family.</text>
</comment>
<feature type="transmembrane region" description="Helical" evidence="6">
    <location>
        <begin position="78"/>
        <end position="97"/>
    </location>
</feature>
<accession>A0A1T4N246</accession>
<reference evidence="7 8" key="1">
    <citation type="submission" date="2017-02" db="EMBL/GenBank/DDBJ databases">
        <authorList>
            <person name="Peterson S.W."/>
        </authorList>
    </citation>
    <scope>NUCLEOTIDE SEQUENCE [LARGE SCALE GENOMIC DNA]</scope>
    <source>
        <strain evidence="7 8">ATCC BAA-1030</strain>
    </source>
</reference>
<proteinExistence type="inferred from homology"/>
<feature type="transmembrane region" description="Helical" evidence="6">
    <location>
        <begin position="103"/>
        <end position="123"/>
    </location>
</feature>
<feature type="transmembrane region" description="Helical" evidence="6">
    <location>
        <begin position="135"/>
        <end position="153"/>
    </location>
</feature>
<dbReference type="GO" id="GO:0005886">
    <property type="term" value="C:plasma membrane"/>
    <property type="evidence" value="ECO:0007669"/>
    <property type="project" value="TreeGrafter"/>
</dbReference>
<dbReference type="RefSeq" id="WP_078807221.1">
    <property type="nucleotide sequence ID" value="NZ_FUXI01000012.1"/>
</dbReference>
<keyword evidence="5 6" id="KW-0472">Membrane</keyword>
<keyword evidence="3 6" id="KW-0812">Transmembrane</keyword>
<evidence type="ECO:0000256" key="1">
    <source>
        <dbReference type="ARBA" id="ARBA00004141"/>
    </source>
</evidence>
<gene>
    <name evidence="7" type="ORF">SAMN02745116_01291</name>
</gene>
<dbReference type="Proteomes" id="UP000190328">
    <property type="component" value="Unassembled WGS sequence"/>
</dbReference>
<evidence type="ECO:0000313" key="7">
    <source>
        <dbReference type="EMBL" id="SJZ73186.1"/>
    </source>
</evidence>
<dbReference type="CDD" id="cd10432">
    <property type="entry name" value="BI-1-like_bacterial"/>
    <property type="match status" value="1"/>
</dbReference>
<evidence type="ECO:0000256" key="3">
    <source>
        <dbReference type="ARBA" id="ARBA00022692"/>
    </source>
</evidence>
<name>A0A1T4N246_9ENTE</name>
<evidence type="ECO:0000256" key="2">
    <source>
        <dbReference type="ARBA" id="ARBA00010350"/>
    </source>
</evidence>
<feature type="transmembrane region" description="Helical" evidence="6">
    <location>
        <begin position="47"/>
        <end position="66"/>
    </location>
</feature>
<evidence type="ECO:0008006" key="9">
    <source>
        <dbReference type="Google" id="ProtNLM"/>
    </source>
</evidence>
<dbReference type="InterPro" id="IPR006214">
    <property type="entry name" value="Bax_inhibitor_1-related"/>
</dbReference>
<comment type="subcellular location">
    <subcellularLocation>
        <location evidence="1">Membrane</location>
        <topology evidence="1">Multi-pass membrane protein</topology>
    </subcellularLocation>
</comment>
<dbReference type="Pfam" id="PF01027">
    <property type="entry name" value="Bax1-I"/>
    <property type="match status" value="1"/>
</dbReference>
<organism evidence="7 8">
    <name type="scientific">Pilibacter termitis</name>
    <dbReference type="NCBI Taxonomy" id="263852"/>
    <lineage>
        <taxon>Bacteria</taxon>
        <taxon>Bacillati</taxon>
        <taxon>Bacillota</taxon>
        <taxon>Bacilli</taxon>
        <taxon>Lactobacillales</taxon>
        <taxon>Enterococcaceae</taxon>
        <taxon>Pilibacter</taxon>
    </lineage>
</organism>
<dbReference type="AlphaFoldDB" id="A0A1T4N246"/>
<sequence>MMNEVTQAWTLQKFFGRIYSVMAMGVGISAIVAYMTIAFFPENLMNLGGGPLIAIWLVEMILVMALSRSAMKNTAFALPGFLLFSAVNGFVISYSLAFYQGTIVAQAFITAAALFAGMAVIGVRTSKDLTGMGQAMFAALWGVIVAGIIGIFFPNGVMGLLLSLASVVIFSGLIAYDNQRIKSIYEQNNGLVSDGWAISMGLSLYLDFINLFLSILRIFGFLSRD</sequence>
<evidence type="ECO:0000313" key="8">
    <source>
        <dbReference type="Proteomes" id="UP000190328"/>
    </source>
</evidence>
<feature type="transmembrane region" description="Helical" evidence="6">
    <location>
        <begin position="159"/>
        <end position="176"/>
    </location>
</feature>
<evidence type="ECO:0000256" key="5">
    <source>
        <dbReference type="ARBA" id="ARBA00023136"/>
    </source>
</evidence>
<keyword evidence="4 6" id="KW-1133">Transmembrane helix</keyword>
<dbReference type="EMBL" id="FUXI01000012">
    <property type="protein sequence ID" value="SJZ73186.1"/>
    <property type="molecule type" value="Genomic_DNA"/>
</dbReference>